<sequence>MKISSFISLFFFLSIHIFPTYAQSQDDGARLYSHHCTLCHGNKGMGDGYIPMKLKGYPQTNLFDEQNAIDKESIIDVISRGFPNEDIIKFMPPWEQELTKEEISDLATFVLFLRSDTEAALRTLSKYTDKLDKTVRDGKIIFETRCALCHGKLGQGDGRMARIIKTPPPANLTRSILNPVQMRLIIKLGGQEVGRSPKMPPWGDFMTDNEVDAVVDFIDTLKD</sequence>
<keyword evidence="2 4" id="KW-0479">Metal-binding</keyword>
<evidence type="ECO:0000256" key="2">
    <source>
        <dbReference type="ARBA" id="ARBA00022723"/>
    </source>
</evidence>
<dbReference type="PANTHER" id="PTHR35008:SF8">
    <property type="entry name" value="ALCOHOL DEHYDROGENASE CYTOCHROME C SUBUNIT"/>
    <property type="match status" value="1"/>
</dbReference>
<dbReference type="Gene3D" id="1.10.760.10">
    <property type="entry name" value="Cytochrome c-like domain"/>
    <property type="match status" value="2"/>
</dbReference>
<dbReference type="EMBL" id="JAHZST010000032">
    <property type="protein sequence ID" value="MBW8186620.1"/>
    <property type="molecule type" value="Genomic_DNA"/>
</dbReference>
<organism evidence="7 8">
    <name type="scientific">Shewanella nanhaiensis</name>
    <dbReference type="NCBI Taxonomy" id="2864872"/>
    <lineage>
        <taxon>Bacteria</taxon>
        <taxon>Pseudomonadati</taxon>
        <taxon>Pseudomonadota</taxon>
        <taxon>Gammaproteobacteria</taxon>
        <taxon>Alteromonadales</taxon>
        <taxon>Shewanellaceae</taxon>
        <taxon>Shewanella</taxon>
    </lineage>
</organism>
<keyword evidence="1 4" id="KW-0349">Heme</keyword>
<keyword evidence="3 4" id="KW-0408">Iron</keyword>
<evidence type="ECO:0000259" key="6">
    <source>
        <dbReference type="PROSITE" id="PS51007"/>
    </source>
</evidence>
<protein>
    <submittedName>
        <fullName evidence="7">C-type cytochrome</fullName>
    </submittedName>
</protein>
<name>A0ABS7EAJ2_9GAMM</name>
<feature type="domain" description="Cytochrome c" evidence="6">
    <location>
        <begin position="23"/>
        <end position="114"/>
    </location>
</feature>
<evidence type="ECO:0000313" key="7">
    <source>
        <dbReference type="EMBL" id="MBW8186620.1"/>
    </source>
</evidence>
<dbReference type="RefSeq" id="WP_220111840.1">
    <property type="nucleotide sequence ID" value="NZ_JAHZST010000032.1"/>
</dbReference>
<keyword evidence="8" id="KW-1185">Reference proteome</keyword>
<keyword evidence="5" id="KW-0732">Signal</keyword>
<evidence type="ECO:0000256" key="3">
    <source>
        <dbReference type="ARBA" id="ARBA00023004"/>
    </source>
</evidence>
<dbReference type="InterPro" id="IPR036909">
    <property type="entry name" value="Cyt_c-like_dom_sf"/>
</dbReference>
<evidence type="ECO:0000313" key="8">
    <source>
        <dbReference type="Proteomes" id="UP001195963"/>
    </source>
</evidence>
<proteinExistence type="predicted"/>
<feature type="domain" description="Cytochrome c" evidence="6">
    <location>
        <begin position="133"/>
        <end position="222"/>
    </location>
</feature>
<dbReference type="PROSITE" id="PS51007">
    <property type="entry name" value="CYTC"/>
    <property type="match status" value="2"/>
</dbReference>
<feature type="signal peptide" evidence="5">
    <location>
        <begin position="1"/>
        <end position="22"/>
    </location>
</feature>
<accession>A0ABS7EAJ2</accession>
<dbReference type="InterPro" id="IPR009056">
    <property type="entry name" value="Cyt_c-like_dom"/>
</dbReference>
<dbReference type="Proteomes" id="UP001195963">
    <property type="component" value="Unassembled WGS sequence"/>
</dbReference>
<dbReference type="PANTHER" id="PTHR35008">
    <property type="entry name" value="BLL4482 PROTEIN-RELATED"/>
    <property type="match status" value="1"/>
</dbReference>
<evidence type="ECO:0000256" key="1">
    <source>
        <dbReference type="ARBA" id="ARBA00022617"/>
    </source>
</evidence>
<evidence type="ECO:0000256" key="4">
    <source>
        <dbReference type="PROSITE-ProRule" id="PRU00433"/>
    </source>
</evidence>
<comment type="caution">
    <text evidence="7">The sequence shown here is derived from an EMBL/GenBank/DDBJ whole genome shotgun (WGS) entry which is preliminary data.</text>
</comment>
<gene>
    <name evidence="7" type="ORF">K0625_23685</name>
</gene>
<reference evidence="7 8" key="1">
    <citation type="submission" date="2021-07" db="EMBL/GenBank/DDBJ databases">
        <title>Shewanella sp. nov, isolated from SCS.</title>
        <authorList>
            <person name="Cao W.R."/>
        </authorList>
    </citation>
    <scope>NUCLEOTIDE SEQUENCE [LARGE SCALE GENOMIC DNA]</scope>
    <source>
        <strain evidence="7 8">NR704-98</strain>
    </source>
</reference>
<dbReference type="InterPro" id="IPR051459">
    <property type="entry name" value="Cytochrome_c-type_DH"/>
</dbReference>
<dbReference type="Pfam" id="PF13442">
    <property type="entry name" value="Cytochrome_CBB3"/>
    <property type="match status" value="2"/>
</dbReference>
<feature type="chain" id="PRO_5045639862" evidence="5">
    <location>
        <begin position="23"/>
        <end position="223"/>
    </location>
</feature>
<evidence type="ECO:0000256" key="5">
    <source>
        <dbReference type="SAM" id="SignalP"/>
    </source>
</evidence>
<dbReference type="SUPFAM" id="SSF46626">
    <property type="entry name" value="Cytochrome c"/>
    <property type="match status" value="2"/>
</dbReference>